<organism evidence="1">
    <name type="scientific">marine metagenome</name>
    <dbReference type="NCBI Taxonomy" id="408172"/>
    <lineage>
        <taxon>unclassified sequences</taxon>
        <taxon>metagenomes</taxon>
        <taxon>ecological metagenomes</taxon>
    </lineage>
</organism>
<gene>
    <name evidence="1" type="ORF">METZ01_LOCUS293074</name>
</gene>
<sequence>MRFDFVPFFNPGENIPWNRVVKMMREQTQ</sequence>
<protein>
    <submittedName>
        <fullName evidence="1">Uncharacterized protein</fullName>
    </submittedName>
</protein>
<accession>A0A382LUB6</accession>
<reference evidence="1" key="1">
    <citation type="submission" date="2018-05" db="EMBL/GenBank/DDBJ databases">
        <authorList>
            <person name="Lanie J.A."/>
            <person name="Ng W.-L."/>
            <person name="Kazmierczak K.M."/>
            <person name="Andrzejewski T.M."/>
            <person name="Davidsen T.M."/>
            <person name="Wayne K.J."/>
            <person name="Tettelin H."/>
            <person name="Glass J.I."/>
            <person name="Rusch D."/>
            <person name="Podicherti R."/>
            <person name="Tsui H.-C.T."/>
            <person name="Winkler M.E."/>
        </authorList>
    </citation>
    <scope>NUCLEOTIDE SEQUENCE</scope>
</reference>
<dbReference type="AlphaFoldDB" id="A0A382LUB6"/>
<feature type="non-terminal residue" evidence="1">
    <location>
        <position position="29"/>
    </location>
</feature>
<proteinExistence type="predicted"/>
<name>A0A382LUB6_9ZZZZ</name>
<evidence type="ECO:0000313" key="1">
    <source>
        <dbReference type="EMBL" id="SVC40220.1"/>
    </source>
</evidence>
<dbReference type="EMBL" id="UINC01089268">
    <property type="protein sequence ID" value="SVC40220.1"/>
    <property type="molecule type" value="Genomic_DNA"/>
</dbReference>